<dbReference type="InterPro" id="IPR017972">
    <property type="entry name" value="Cyt_P450_CS"/>
</dbReference>
<dbReference type="PANTHER" id="PTHR24287:SF19">
    <property type="entry name" value="CYTOCHROME P450"/>
    <property type="match status" value="1"/>
</dbReference>
<protein>
    <submittedName>
        <fullName evidence="9">Cytochrome P450 monooxygenase</fullName>
    </submittedName>
</protein>
<evidence type="ECO:0000256" key="3">
    <source>
        <dbReference type="ARBA" id="ARBA00022723"/>
    </source>
</evidence>
<dbReference type="Proteomes" id="UP000315522">
    <property type="component" value="Unassembled WGS sequence"/>
</dbReference>
<dbReference type="PANTHER" id="PTHR24287">
    <property type="entry name" value="P450, PUTATIVE (EUROFUNG)-RELATED"/>
    <property type="match status" value="1"/>
</dbReference>
<evidence type="ECO:0000256" key="7">
    <source>
        <dbReference type="PIRSR" id="PIRSR602401-1"/>
    </source>
</evidence>
<comment type="cofactor">
    <cofactor evidence="1 7">
        <name>heme</name>
        <dbReference type="ChEBI" id="CHEBI:30413"/>
    </cofactor>
</comment>
<keyword evidence="4 8" id="KW-0560">Oxidoreductase</keyword>
<dbReference type="InterPro" id="IPR002401">
    <property type="entry name" value="Cyt_P450_E_grp-I"/>
</dbReference>
<comment type="caution">
    <text evidence="9">The sequence shown here is derived from an EMBL/GenBank/DDBJ whole genome shotgun (WGS) entry which is preliminary data.</text>
</comment>
<gene>
    <name evidence="9" type="primary">lepH_2</name>
    <name evidence="9" type="ORF">LAWI1_G003573</name>
</gene>
<reference evidence="9 10" key="1">
    <citation type="submission" date="2018-05" db="EMBL/GenBank/DDBJ databases">
        <title>Genome sequencing and assembly of the regulated plant pathogen Lachnellula willkommii and related sister species for the development of diagnostic species identification markers.</title>
        <authorList>
            <person name="Giroux E."/>
            <person name="Bilodeau G."/>
        </authorList>
    </citation>
    <scope>NUCLEOTIDE SEQUENCE [LARGE SCALE GENOMIC DNA]</scope>
    <source>
        <strain evidence="9 10">CBS 172.35</strain>
    </source>
</reference>
<proteinExistence type="inferred from homology"/>
<name>A0A559MIJ8_9HELO</name>
<evidence type="ECO:0000313" key="9">
    <source>
        <dbReference type="EMBL" id="TVY92788.1"/>
    </source>
</evidence>
<dbReference type="InterPro" id="IPR047146">
    <property type="entry name" value="Cyt_P450_E_CYP52_fungi"/>
</dbReference>
<keyword evidence="6 8" id="KW-0503">Monooxygenase</keyword>
<dbReference type="PRINTS" id="PR00463">
    <property type="entry name" value="EP450I"/>
</dbReference>
<dbReference type="GO" id="GO:0020037">
    <property type="term" value="F:heme binding"/>
    <property type="evidence" value="ECO:0007669"/>
    <property type="project" value="InterPro"/>
</dbReference>
<dbReference type="Pfam" id="PF00067">
    <property type="entry name" value="p450"/>
    <property type="match status" value="1"/>
</dbReference>
<organism evidence="9 10">
    <name type="scientific">Lachnellula willkommii</name>
    <dbReference type="NCBI Taxonomy" id="215461"/>
    <lineage>
        <taxon>Eukaryota</taxon>
        <taxon>Fungi</taxon>
        <taxon>Dikarya</taxon>
        <taxon>Ascomycota</taxon>
        <taxon>Pezizomycotina</taxon>
        <taxon>Leotiomycetes</taxon>
        <taxon>Helotiales</taxon>
        <taxon>Lachnaceae</taxon>
        <taxon>Lachnellula</taxon>
    </lineage>
</organism>
<sequence>MDSLLPESPFDSDTFFKALDRSLAGVLHRRQAGNLGMIRYAYDLEWKHAYKVVHSYIDVRVKEALQATAFSSPNQDSDGKPRKYVLLQEMSKQIRDPIQLRYQILAIFLPARELTGILLSNALFHLARNPDIWTQLRQTALKVDPEKLTFESLKSLKDFRNVIFETFRHQGPAGRTLRMATRDTTLPRGGGKYGQSPILVRKGTHVSSNNWALNHDADIHPDPYVFRPERWVDKRQSWEFIPFSGGPRICPANQQVLTYASYTLVRLTREFVSIENRDPNIEYVDLIKMTTQSKNGVKIALKSILG</sequence>
<dbReference type="GO" id="GO:0005506">
    <property type="term" value="F:iron ion binding"/>
    <property type="evidence" value="ECO:0007669"/>
    <property type="project" value="InterPro"/>
</dbReference>
<dbReference type="PROSITE" id="PS00086">
    <property type="entry name" value="CYTOCHROME_P450"/>
    <property type="match status" value="1"/>
</dbReference>
<dbReference type="AlphaFoldDB" id="A0A559MIJ8"/>
<comment type="similarity">
    <text evidence="2 8">Belongs to the cytochrome P450 family.</text>
</comment>
<evidence type="ECO:0000256" key="1">
    <source>
        <dbReference type="ARBA" id="ARBA00001971"/>
    </source>
</evidence>
<accession>A0A559MIJ8</accession>
<dbReference type="EMBL" id="QGML01000247">
    <property type="protein sequence ID" value="TVY92788.1"/>
    <property type="molecule type" value="Genomic_DNA"/>
</dbReference>
<dbReference type="SUPFAM" id="SSF48264">
    <property type="entry name" value="Cytochrome P450"/>
    <property type="match status" value="1"/>
</dbReference>
<keyword evidence="7 8" id="KW-0349">Heme</keyword>
<evidence type="ECO:0000256" key="5">
    <source>
        <dbReference type="ARBA" id="ARBA00023004"/>
    </source>
</evidence>
<dbReference type="Gene3D" id="1.10.630.10">
    <property type="entry name" value="Cytochrome P450"/>
    <property type="match status" value="1"/>
</dbReference>
<dbReference type="GO" id="GO:0016705">
    <property type="term" value="F:oxidoreductase activity, acting on paired donors, with incorporation or reduction of molecular oxygen"/>
    <property type="evidence" value="ECO:0007669"/>
    <property type="project" value="InterPro"/>
</dbReference>
<evidence type="ECO:0000256" key="4">
    <source>
        <dbReference type="ARBA" id="ARBA00023002"/>
    </source>
</evidence>
<dbReference type="GO" id="GO:0004497">
    <property type="term" value="F:monooxygenase activity"/>
    <property type="evidence" value="ECO:0007669"/>
    <property type="project" value="UniProtKB-KW"/>
</dbReference>
<evidence type="ECO:0000256" key="2">
    <source>
        <dbReference type="ARBA" id="ARBA00010617"/>
    </source>
</evidence>
<evidence type="ECO:0000256" key="6">
    <source>
        <dbReference type="ARBA" id="ARBA00023033"/>
    </source>
</evidence>
<dbReference type="InterPro" id="IPR036396">
    <property type="entry name" value="Cyt_P450_sf"/>
</dbReference>
<dbReference type="InterPro" id="IPR001128">
    <property type="entry name" value="Cyt_P450"/>
</dbReference>
<keyword evidence="10" id="KW-1185">Reference proteome</keyword>
<evidence type="ECO:0000313" key="10">
    <source>
        <dbReference type="Proteomes" id="UP000315522"/>
    </source>
</evidence>
<evidence type="ECO:0000256" key="8">
    <source>
        <dbReference type="RuleBase" id="RU000461"/>
    </source>
</evidence>
<feature type="binding site" description="axial binding residue" evidence="7">
    <location>
        <position position="250"/>
    </location>
    <ligand>
        <name>heme</name>
        <dbReference type="ChEBI" id="CHEBI:30413"/>
    </ligand>
    <ligandPart>
        <name>Fe</name>
        <dbReference type="ChEBI" id="CHEBI:18248"/>
    </ligandPart>
</feature>
<keyword evidence="5 7" id="KW-0408">Iron</keyword>
<keyword evidence="3 7" id="KW-0479">Metal-binding</keyword>